<dbReference type="GeneID" id="66071490"/>
<dbReference type="Gene3D" id="2.130.10.10">
    <property type="entry name" value="YVTN repeat-like/Quinoprotein amine dehydrogenase"/>
    <property type="match status" value="1"/>
</dbReference>
<dbReference type="Proteomes" id="UP001049176">
    <property type="component" value="Chromosome 10"/>
</dbReference>
<gene>
    <name evidence="2" type="ORF">E1B28_002414</name>
</gene>
<dbReference type="InterPro" id="IPR036322">
    <property type="entry name" value="WD40_repeat_dom_sf"/>
</dbReference>
<dbReference type="RefSeq" id="XP_043002933.1">
    <property type="nucleotide sequence ID" value="XM_043159333.1"/>
</dbReference>
<evidence type="ECO:0000313" key="3">
    <source>
        <dbReference type="Proteomes" id="UP001049176"/>
    </source>
</evidence>
<dbReference type="OrthoDB" id="3236053at2759"/>
<organism evidence="2 3">
    <name type="scientific">Marasmius oreades</name>
    <name type="common">fairy-ring Marasmius</name>
    <dbReference type="NCBI Taxonomy" id="181124"/>
    <lineage>
        <taxon>Eukaryota</taxon>
        <taxon>Fungi</taxon>
        <taxon>Dikarya</taxon>
        <taxon>Basidiomycota</taxon>
        <taxon>Agaricomycotina</taxon>
        <taxon>Agaricomycetes</taxon>
        <taxon>Agaricomycetidae</taxon>
        <taxon>Agaricales</taxon>
        <taxon>Marasmiineae</taxon>
        <taxon>Marasmiaceae</taxon>
        <taxon>Marasmius</taxon>
    </lineage>
</organism>
<evidence type="ECO:0000256" key="1">
    <source>
        <dbReference type="SAM" id="MobiDB-lite"/>
    </source>
</evidence>
<name>A0A9P7UKM9_9AGAR</name>
<dbReference type="InterPro" id="IPR015943">
    <property type="entry name" value="WD40/YVTN_repeat-like_dom_sf"/>
</dbReference>
<dbReference type="SUPFAM" id="SSF50978">
    <property type="entry name" value="WD40 repeat-like"/>
    <property type="match status" value="1"/>
</dbReference>
<dbReference type="EMBL" id="CM032190">
    <property type="protein sequence ID" value="KAG7086462.1"/>
    <property type="molecule type" value="Genomic_DNA"/>
</dbReference>
<comment type="caution">
    <text evidence="2">The sequence shown here is derived from an EMBL/GenBank/DDBJ whole genome shotgun (WGS) entry which is preliminary data.</text>
</comment>
<feature type="region of interest" description="Disordered" evidence="1">
    <location>
        <begin position="200"/>
        <end position="222"/>
    </location>
</feature>
<feature type="compositionally biased region" description="Low complexity" evidence="1">
    <location>
        <begin position="645"/>
        <end position="659"/>
    </location>
</feature>
<feature type="region of interest" description="Disordered" evidence="1">
    <location>
        <begin position="341"/>
        <end position="379"/>
    </location>
</feature>
<dbReference type="PANTHER" id="PTHR36721">
    <property type="entry name" value="PROLINE-RICH FAMILY PROTEIN"/>
    <property type="match status" value="1"/>
</dbReference>
<keyword evidence="3" id="KW-1185">Reference proteome</keyword>
<protein>
    <submittedName>
        <fullName evidence="2">Uncharacterized protein</fullName>
    </submittedName>
</protein>
<dbReference type="PANTHER" id="PTHR36721:SF1">
    <property type="entry name" value="OS04G0446401 PROTEIN"/>
    <property type="match status" value="1"/>
</dbReference>
<evidence type="ECO:0000313" key="2">
    <source>
        <dbReference type="EMBL" id="KAG7086462.1"/>
    </source>
</evidence>
<sequence>MEDSSLSESESTEPILVSSVLGVKGPLRFTRHRSTIKAHVVLRRVEVDDDSSDDGEPSRVTYFGLFAQKRIDVRPGREILLTVEEGELKGQALMLSADTIDTHDISYEEETQVAEEEEISPSPLPKFAVPPKMRKTWMKRERVQVKLEDEPVSIPDPSVPFAIQSASSVLSQSFSAQPKECRSVFTQTDLSKRSTCEYGCKERSGSKDRSPVTATREEIKNQPRYDPLTRQSRPVVCSKSQASVAKTDTDWEDEDMQCSSDAESGIQDMEVSEAEDDASEVLDHKPMLARNPAPLSVMAVTEKTKGGNKAVPNPFVSGGFVTEFVGDSRLKTDSEESRICITPDTTKPNRTDSITSSFPSDSTRINPNSLTRRRTSPIPRMKAKASNIKISLDQTHAKELRDDVCCSVVATKTAVERSGNGPCVPAGTYHNSLGIRPSSPGTFMPPAVAAKVNASKSKKLVVIGGGWGPNKRSNAIPTKTNALAVNHTSSMIMNVLNPSRSSPLPPPPKELPPPPSASPPPPPPPPTSPPRRPQGKPSQGKDTISKWKRLDCVTLPDPPPIQGKSDLVDHSSSPIDAKPPCCPPSLLSRISDLPALSVDTKAAVKSSGSTKPPEQRSSRQFPSIKRESCSPSPLTPKRRSSQPFAVASDSRATSSSSSSLKCCDTPKHPPVSQPSGTANSVSGNADKRSPATHPLPPKPITSLNRGIKREPINALDAIGRCRKKRKLYPWPTIEANFTASLAGDGPLSIKQIETSGDGKLIALICADQTIRIWNSDTRAEMARLGHNAPVISLAWMEGDAGIMIFGGDGIIGKWIRTAQNHWTWGKVADALDRRVVRKPLLSSDECCCMAYTKDLIAISVKQSVKVWQWNRGLWQIQRSIMRPDVTALTFIHGGTLLGGTNEGVLWICEVPNGTLRALAFLKGKISHIDADAAKSSALVTLRTTSLLVNLQQEGRGRLDRAYSKVGLEIDGFGARFAAQGQGVLFGSNQGCAFIWDTKSGNLIYGLDHRVEDDDAIGATASSEASGNRPGFLITGTKSGLLSWWPQPASSTVTVYSSDSKSCSDSRV</sequence>
<accession>A0A9P7UKM9</accession>
<feature type="region of interest" description="Disordered" evidence="1">
    <location>
        <begin position="495"/>
        <end position="707"/>
    </location>
</feature>
<feature type="compositionally biased region" description="Pro residues" evidence="1">
    <location>
        <begin position="503"/>
        <end position="532"/>
    </location>
</feature>
<dbReference type="AlphaFoldDB" id="A0A9P7UKM9"/>
<feature type="compositionally biased region" description="Polar residues" evidence="1">
    <location>
        <begin position="343"/>
        <end position="370"/>
    </location>
</feature>
<dbReference type="KEGG" id="more:E1B28_002414"/>
<feature type="compositionally biased region" description="Polar residues" evidence="1">
    <location>
        <begin position="673"/>
        <end position="683"/>
    </location>
</feature>
<proteinExistence type="predicted"/>
<reference evidence="2" key="1">
    <citation type="journal article" date="2021" name="Genome Biol. Evol.">
        <title>The assembled and annotated genome of the fairy-ring fungus Marasmius oreades.</title>
        <authorList>
            <person name="Hiltunen M."/>
            <person name="Ament-Velasquez S.L."/>
            <person name="Johannesson H."/>
        </authorList>
    </citation>
    <scope>NUCLEOTIDE SEQUENCE</scope>
    <source>
        <strain evidence="2">03SP1</strain>
    </source>
</reference>